<keyword evidence="1" id="KW-0472">Membrane</keyword>
<protein>
    <submittedName>
        <fullName evidence="2">Uncharacterized protein</fullName>
    </submittedName>
</protein>
<evidence type="ECO:0000313" key="2">
    <source>
        <dbReference type="EMBL" id="SEJ26638.1"/>
    </source>
</evidence>
<dbReference type="OrthoDB" id="942039at2"/>
<evidence type="ECO:0000256" key="1">
    <source>
        <dbReference type="SAM" id="Phobius"/>
    </source>
</evidence>
<gene>
    <name evidence="2" type="ORF">SAMN04487995_3854</name>
</gene>
<dbReference type="Proteomes" id="UP000199532">
    <property type="component" value="Unassembled WGS sequence"/>
</dbReference>
<keyword evidence="1" id="KW-1133">Transmembrane helix</keyword>
<proteinExistence type="predicted"/>
<feature type="transmembrane region" description="Helical" evidence="1">
    <location>
        <begin position="51"/>
        <end position="73"/>
    </location>
</feature>
<dbReference type="RefSeq" id="WP_090337883.1">
    <property type="nucleotide sequence ID" value="NZ_FNXY01000006.1"/>
</dbReference>
<dbReference type="STRING" id="408657.SAMN04487995_3854"/>
<evidence type="ECO:0000313" key="3">
    <source>
        <dbReference type="Proteomes" id="UP000199532"/>
    </source>
</evidence>
<reference evidence="2 3" key="1">
    <citation type="submission" date="2016-10" db="EMBL/GenBank/DDBJ databases">
        <authorList>
            <person name="de Groot N.N."/>
        </authorList>
    </citation>
    <scope>NUCLEOTIDE SEQUENCE [LARGE SCALE GENOMIC DNA]</scope>
    <source>
        <strain evidence="2 3">DSM 19938</strain>
    </source>
</reference>
<sequence>MNSQDNAIDRALKEALKRKFDDFETDSGNASEEVIFSKLKRDSRQFAQKKVLLTAGFIIFLVSCYLYFSIIGIKNKPIVSVFTKETGDIPAKIHTTRAKIDSRVTPQASLRNNSSVLQTSAYGTKDKLPDTFKTTKKFTNAERIATKKIARVKIIGSTAKNKRNLPKINEVAEVAMGPLIQTAGRDQNSIGRGKLAPDFSSAPKPFSVDYDNLEIIDKRPMTNNSVSPVKITFNTDTLEKAGILSYKAGKRFSFIINVLPLSPLQMLTVRAIPGITYQNINIPSELSLSQLGYKFTGGIKKGDFAFIFSYGQLKQSFDYEIASEEFELKRTSKDYNFTPVGIPYKQNNKLKFIGLGIKRRGVVKNASVFRGYFGEIGLEFSRELTTKKNLMWSNLAIGKQVIVGKNSLLNIGPYVEYSFTKMVNPETRFQIRPYQVGILIGLTLPDLQND</sequence>
<keyword evidence="3" id="KW-1185">Reference proteome</keyword>
<accession>A0A1H6XBX8</accession>
<dbReference type="EMBL" id="FNXY01000006">
    <property type="protein sequence ID" value="SEJ26638.1"/>
    <property type="molecule type" value="Genomic_DNA"/>
</dbReference>
<organism evidence="2 3">
    <name type="scientific">Dyadobacter koreensis</name>
    <dbReference type="NCBI Taxonomy" id="408657"/>
    <lineage>
        <taxon>Bacteria</taxon>
        <taxon>Pseudomonadati</taxon>
        <taxon>Bacteroidota</taxon>
        <taxon>Cytophagia</taxon>
        <taxon>Cytophagales</taxon>
        <taxon>Spirosomataceae</taxon>
        <taxon>Dyadobacter</taxon>
    </lineage>
</organism>
<dbReference type="AlphaFoldDB" id="A0A1H6XBX8"/>
<name>A0A1H6XBX8_9BACT</name>
<keyword evidence="1" id="KW-0812">Transmembrane</keyword>